<keyword evidence="2" id="KW-1185">Reference proteome</keyword>
<dbReference type="RefSeq" id="WP_382262020.1">
    <property type="nucleotide sequence ID" value="NZ_JBHTAS010000004.1"/>
</dbReference>
<dbReference type="AlphaFoldDB" id="A0ABD5Y7H3"/>
<organism evidence="1 2">
    <name type="scientific">Halosimplex aquaticum</name>
    <dbReference type="NCBI Taxonomy" id="3026162"/>
    <lineage>
        <taxon>Archaea</taxon>
        <taxon>Methanobacteriati</taxon>
        <taxon>Methanobacteriota</taxon>
        <taxon>Stenosarchaea group</taxon>
        <taxon>Halobacteria</taxon>
        <taxon>Halobacteriales</taxon>
        <taxon>Haloarculaceae</taxon>
        <taxon>Halosimplex</taxon>
    </lineage>
</organism>
<dbReference type="EMBL" id="JBHTAS010000004">
    <property type="protein sequence ID" value="MFC7143283.1"/>
    <property type="molecule type" value="Genomic_DNA"/>
</dbReference>
<evidence type="ECO:0000313" key="2">
    <source>
        <dbReference type="Proteomes" id="UP001596432"/>
    </source>
</evidence>
<sequence length="105" mass="11670">MPPALVLVSVEGDSADGVFVDEEACLFAFAGDRELPAVEIRSKVLEIVELSRNRPIDDVSDNSWPCKPIDTLEEADTIVVERIKHEEKIARWISVPSTLICDEYG</sequence>
<proteinExistence type="predicted"/>
<accession>A0ABD5Y7H3</accession>
<reference evidence="1 2" key="1">
    <citation type="journal article" date="2019" name="Int. J. Syst. Evol. Microbiol.">
        <title>The Global Catalogue of Microorganisms (GCM) 10K type strain sequencing project: providing services to taxonomists for standard genome sequencing and annotation.</title>
        <authorList>
            <consortium name="The Broad Institute Genomics Platform"/>
            <consortium name="The Broad Institute Genome Sequencing Center for Infectious Disease"/>
            <person name="Wu L."/>
            <person name="Ma J."/>
        </authorList>
    </citation>
    <scope>NUCLEOTIDE SEQUENCE [LARGE SCALE GENOMIC DNA]</scope>
    <source>
        <strain evidence="1 2">XZYJT29</strain>
    </source>
</reference>
<dbReference type="Proteomes" id="UP001596432">
    <property type="component" value="Unassembled WGS sequence"/>
</dbReference>
<comment type="caution">
    <text evidence="1">The sequence shown here is derived from an EMBL/GenBank/DDBJ whole genome shotgun (WGS) entry which is preliminary data.</text>
</comment>
<gene>
    <name evidence="1" type="ORF">ACFQMA_26360</name>
</gene>
<protein>
    <submittedName>
        <fullName evidence="1">Uncharacterized protein</fullName>
    </submittedName>
</protein>
<evidence type="ECO:0000313" key="1">
    <source>
        <dbReference type="EMBL" id="MFC7143283.1"/>
    </source>
</evidence>
<name>A0ABD5Y7H3_9EURY</name>